<gene>
    <name evidence="2" type="ORF">SAMN06265784_105441</name>
</gene>
<dbReference type="InterPro" id="IPR005625">
    <property type="entry name" value="PepSY-ass_TM"/>
</dbReference>
<keyword evidence="1" id="KW-0812">Transmembrane</keyword>
<dbReference type="AlphaFoldDB" id="A0A1X7LD13"/>
<reference evidence="3" key="1">
    <citation type="submission" date="2017-04" db="EMBL/GenBank/DDBJ databases">
        <authorList>
            <person name="Varghese N."/>
            <person name="Submissions S."/>
        </authorList>
    </citation>
    <scope>NUCLEOTIDE SEQUENCE [LARGE SCALE GENOMIC DNA]</scope>
    <source>
        <strain evidence="3">LMG 29540</strain>
    </source>
</reference>
<feature type="transmembrane region" description="Helical" evidence="1">
    <location>
        <begin position="231"/>
        <end position="253"/>
    </location>
</feature>
<dbReference type="STRING" id="1515439.SAMN06265784_105441"/>
<feature type="transmembrane region" description="Helical" evidence="1">
    <location>
        <begin position="436"/>
        <end position="460"/>
    </location>
</feature>
<keyword evidence="1" id="KW-0472">Membrane</keyword>
<dbReference type="EMBL" id="FXAT01000005">
    <property type="protein sequence ID" value="SMG51437.1"/>
    <property type="molecule type" value="Genomic_DNA"/>
</dbReference>
<organism evidence="2 3">
    <name type="scientific">Paraburkholderia susongensis</name>
    <dbReference type="NCBI Taxonomy" id="1515439"/>
    <lineage>
        <taxon>Bacteria</taxon>
        <taxon>Pseudomonadati</taxon>
        <taxon>Pseudomonadota</taxon>
        <taxon>Betaproteobacteria</taxon>
        <taxon>Burkholderiales</taxon>
        <taxon>Burkholderiaceae</taxon>
        <taxon>Paraburkholderia</taxon>
    </lineage>
</organism>
<evidence type="ECO:0000256" key="1">
    <source>
        <dbReference type="SAM" id="Phobius"/>
    </source>
</evidence>
<feature type="transmembrane region" description="Helical" evidence="1">
    <location>
        <begin position="502"/>
        <end position="523"/>
    </location>
</feature>
<keyword evidence="3" id="KW-1185">Reference proteome</keyword>
<evidence type="ECO:0000313" key="2">
    <source>
        <dbReference type="EMBL" id="SMG51437.1"/>
    </source>
</evidence>
<feature type="transmembrane region" description="Helical" evidence="1">
    <location>
        <begin position="186"/>
        <end position="210"/>
    </location>
</feature>
<accession>A0A1X7LD13</accession>
<name>A0A1X7LD13_9BURK</name>
<protein>
    <submittedName>
        <fullName evidence="2">Uncharacterized iron-regulated membrane protein</fullName>
    </submittedName>
</protein>
<dbReference type="PANTHER" id="PTHR34219">
    <property type="entry name" value="IRON-REGULATED INNER MEMBRANE PROTEIN-RELATED"/>
    <property type="match status" value="1"/>
</dbReference>
<dbReference type="PANTHER" id="PTHR34219:SF9">
    <property type="entry name" value="IRON-REGULATED INNER MEMBRANE PROTEIN"/>
    <property type="match status" value="1"/>
</dbReference>
<evidence type="ECO:0000313" key="3">
    <source>
        <dbReference type="Proteomes" id="UP000193228"/>
    </source>
</evidence>
<dbReference type="Pfam" id="PF03929">
    <property type="entry name" value="PepSY_TM"/>
    <property type="match status" value="1"/>
</dbReference>
<feature type="transmembrane region" description="Helical" evidence="1">
    <location>
        <begin position="472"/>
        <end position="490"/>
    </location>
</feature>
<dbReference type="RefSeq" id="WP_244196064.1">
    <property type="nucleotide sequence ID" value="NZ_FXAT01000005.1"/>
</dbReference>
<feature type="transmembrane region" description="Helical" evidence="1">
    <location>
        <begin position="535"/>
        <end position="554"/>
    </location>
</feature>
<feature type="transmembrane region" description="Helical" evidence="1">
    <location>
        <begin position="55"/>
        <end position="75"/>
    </location>
</feature>
<keyword evidence="1" id="KW-1133">Transmembrane helix</keyword>
<feature type="transmembrane region" description="Helical" evidence="1">
    <location>
        <begin position="395"/>
        <end position="415"/>
    </location>
</feature>
<dbReference type="Proteomes" id="UP000193228">
    <property type="component" value="Unassembled WGS sequence"/>
</dbReference>
<proteinExistence type="predicted"/>
<sequence>MFDRGARAALPLLPPLLLPLPCFRHSFRERAARQPFQFRLPFSMRSDILRVYKTVHTWTGIVAGLLLFIAFYAGAITMFKDSLSDWTTPPAVAASPTVPLERADALIERTLDAHPAARKLFTLALVGGDRVRLSWQASPGQRWDAWLDDAGQLHTAQSRPSDAARFIDVLHMTAGVPGGYDVGMGVMGVVSLLYGLALVSGVIVLLPTLVKDLFALRIGRNLKRMWLDAHNAIGILSLPFHLVMALSVVAFGLSDYIFNVQDKVIYDGALKPMMLAQNPYFAKAPIVPRAASGPAPVMLPPTRLLAKVRERAPRFEPAALRYRRAGQPGATVFVAGGDPRYLARDGGFALMDPFTGKFLNAQFLPGGDNGNNWSASTSAFYALHFGSYGGAPVQWGYFVLGLAGAFLFYSGNLLWIESRRKAMRRDGMPVTQRHSAFVMASLTVGVALGCICGISLTLLAGKLLAGRVDDLHTWHIGLYYTVFVGSIAWAMVRGAARGSVELLALATLSSAAIPLASLVGALAPASGLWFSADAGPLGVDIGAALGALCFAWMWRRTRRRIASDRTDSVWSLRAEQTSRSCRQRGVAQQ</sequence>